<gene>
    <name evidence="1" type="ORF">DAH66_19665</name>
</gene>
<organism evidence="1 2">
    <name type="scientific">Sphingomonas koreensis</name>
    <dbReference type="NCBI Taxonomy" id="93064"/>
    <lineage>
        <taxon>Bacteria</taxon>
        <taxon>Pseudomonadati</taxon>
        <taxon>Pseudomonadota</taxon>
        <taxon>Alphaproteobacteria</taxon>
        <taxon>Sphingomonadales</taxon>
        <taxon>Sphingomonadaceae</taxon>
        <taxon>Sphingomonas</taxon>
    </lineage>
</organism>
<accession>A0A430FZ24</accession>
<dbReference type="RefSeq" id="WP_126005770.1">
    <property type="nucleotide sequence ID" value="NZ_QQYZ01000027.1"/>
</dbReference>
<dbReference type="Proteomes" id="UP000287746">
    <property type="component" value="Unassembled WGS sequence"/>
</dbReference>
<dbReference type="EMBL" id="QQYZ01000027">
    <property type="protein sequence ID" value="RSY77918.1"/>
    <property type="molecule type" value="Genomic_DNA"/>
</dbReference>
<sequence length="123" mass="13462">MTWHLIRLDLARADAYPDGSHEHCYLLRLPLDDAGLIDQAALHAAPEQATVLRSRPDQPERTGHVGRAGAGWVFSYAPGEGDDEALFHLETHPLREGDFLTLTEASGETLCFEVISSRALADA</sequence>
<dbReference type="AlphaFoldDB" id="A0A430FZ24"/>
<comment type="caution">
    <text evidence="1">The sequence shown here is derived from an EMBL/GenBank/DDBJ whole genome shotgun (WGS) entry which is preliminary data.</text>
</comment>
<evidence type="ECO:0000313" key="1">
    <source>
        <dbReference type="EMBL" id="RSY77918.1"/>
    </source>
</evidence>
<protein>
    <submittedName>
        <fullName evidence="1">Uncharacterized protein</fullName>
    </submittedName>
</protein>
<reference evidence="1 2" key="1">
    <citation type="submission" date="2018-07" db="EMBL/GenBank/DDBJ databases">
        <title>Genomic and Epidemiologic Investigation of an Indolent Hospital Outbreak.</title>
        <authorList>
            <person name="Johnson R.C."/>
            <person name="Deming C."/>
            <person name="Conlan S."/>
            <person name="Zellmer C.J."/>
            <person name="Michelin A.V."/>
            <person name="Lee-Lin S."/>
            <person name="Thomas P.J."/>
            <person name="Park M."/>
            <person name="Weingarten R.A."/>
            <person name="Less J."/>
            <person name="Dekker J.P."/>
            <person name="Frank K.M."/>
            <person name="Musser K.A."/>
            <person name="Mcquiston J.R."/>
            <person name="Henderson D.K."/>
            <person name="Lau A.F."/>
            <person name="Palmore T.N."/>
            <person name="Segre J.A."/>
        </authorList>
    </citation>
    <scope>NUCLEOTIDE SEQUENCE [LARGE SCALE GENOMIC DNA]</scope>
    <source>
        <strain evidence="1 2">SK-CDC1_0717</strain>
    </source>
</reference>
<proteinExistence type="predicted"/>
<evidence type="ECO:0000313" key="2">
    <source>
        <dbReference type="Proteomes" id="UP000287746"/>
    </source>
</evidence>
<name>A0A430FZ24_9SPHN</name>